<organism evidence="8 9">
    <name type="scientific">Plasmodium vivax India VII</name>
    <dbReference type="NCBI Taxonomy" id="1077284"/>
    <lineage>
        <taxon>Eukaryota</taxon>
        <taxon>Sar</taxon>
        <taxon>Alveolata</taxon>
        <taxon>Apicomplexa</taxon>
        <taxon>Aconoidasida</taxon>
        <taxon>Haemosporida</taxon>
        <taxon>Plasmodiidae</taxon>
        <taxon>Plasmodium</taxon>
        <taxon>Plasmodium (Plasmodium)</taxon>
    </lineage>
</organism>
<dbReference type="Gene3D" id="3.40.50.150">
    <property type="entry name" value="Vaccinia Virus protein VP39"/>
    <property type="match status" value="1"/>
</dbReference>
<keyword evidence="2 5" id="KW-0489">Methyltransferase</keyword>
<dbReference type="InterPro" id="IPR026635">
    <property type="entry name" value="Efm4/METTL10"/>
</dbReference>
<feature type="domain" description="Methyltransferase" evidence="7">
    <location>
        <begin position="55"/>
        <end position="97"/>
    </location>
</feature>
<comment type="similarity">
    <text evidence="5">Belongs to the class I-like SAM-binding methyltransferase superfamily. EFM4 family.</text>
</comment>
<gene>
    <name evidence="8" type="ORF">PVIIG_04820</name>
</gene>
<keyword evidence="3 5" id="KW-0808">Transferase</keyword>
<comment type="function">
    <text evidence="5">S-adenosyl-L-methionine-dependent protein-lysine N-methyltransferase that methylates elongation factor 1-alpha.</text>
</comment>
<evidence type="ECO:0000256" key="4">
    <source>
        <dbReference type="ARBA" id="ARBA00022691"/>
    </source>
</evidence>
<comment type="subcellular location">
    <subcellularLocation>
        <location evidence="5">Cytoplasm</location>
    </subcellularLocation>
</comment>
<name>A0A0J9V5G6_PLAVI</name>
<evidence type="ECO:0000256" key="3">
    <source>
        <dbReference type="ARBA" id="ARBA00022679"/>
    </source>
</evidence>
<dbReference type="EC" id="2.1.1.-" evidence="5"/>
<dbReference type="HAMAP" id="MF_03188">
    <property type="entry name" value="Methyltr_EFM4"/>
    <property type="match status" value="1"/>
</dbReference>
<evidence type="ECO:0000256" key="2">
    <source>
        <dbReference type="ARBA" id="ARBA00022603"/>
    </source>
</evidence>
<sequence>MAPSELHKLSYWEEVYQGEKENYEEENIQPEEWFEENCDKIINWVSNHFNDEEKKKKVAILDVGCGNGLFLYKLRQRGFRNLCGFDFSASAIQLAEKLFGGSGGGNGEESGGGNGEESGGGNGEESGGGNGEESGGGNHTDSRINRGEDPTDVYVQVLDIYNIADQVGEHSKLKRKYKLINDKGTFDIFFMNDKAKEYFSHVSFFFQADTLFCLTSCNACKEELLTIVGNFNRTSAKFQLTLFDEIRYETITFGGVKGQIITTLIFACS</sequence>
<evidence type="ECO:0000256" key="6">
    <source>
        <dbReference type="SAM" id="MobiDB-lite"/>
    </source>
</evidence>
<dbReference type="GO" id="GO:0032259">
    <property type="term" value="P:methylation"/>
    <property type="evidence" value="ECO:0007669"/>
    <property type="project" value="UniProtKB-KW"/>
</dbReference>
<evidence type="ECO:0000256" key="5">
    <source>
        <dbReference type="HAMAP-Rule" id="MF_03188"/>
    </source>
</evidence>
<dbReference type="GO" id="GO:0005737">
    <property type="term" value="C:cytoplasm"/>
    <property type="evidence" value="ECO:0007669"/>
    <property type="project" value="UniProtKB-SubCell"/>
</dbReference>
<keyword evidence="1 5" id="KW-0963">Cytoplasm</keyword>
<dbReference type="SUPFAM" id="SSF53335">
    <property type="entry name" value="S-adenosyl-L-methionine-dependent methyltransferases"/>
    <property type="match status" value="1"/>
</dbReference>
<keyword evidence="4 5" id="KW-0949">S-adenosyl-L-methionine</keyword>
<dbReference type="GO" id="GO:0016279">
    <property type="term" value="F:protein-lysine N-methyltransferase activity"/>
    <property type="evidence" value="ECO:0007669"/>
    <property type="project" value="UniProtKB-UniRule"/>
</dbReference>
<feature type="region of interest" description="Disordered" evidence="6">
    <location>
        <begin position="102"/>
        <end position="147"/>
    </location>
</feature>
<dbReference type="OrthoDB" id="540004at2759"/>
<dbReference type="PANTHER" id="PTHR12843:SF5">
    <property type="entry name" value="EEF1A LYSINE METHYLTRANSFERASE 2"/>
    <property type="match status" value="1"/>
</dbReference>
<dbReference type="Proteomes" id="UP000053562">
    <property type="component" value="Unassembled WGS sequence"/>
</dbReference>
<dbReference type="InterPro" id="IPR025714">
    <property type="entry name" value="Methyltranfer_dom"/>
</dbReference>
<evidence type="ECO:0000256" key="1">
    <source>
        <dbReference type="ARBA" id="ARBA00022490"/>
    </source>
</evidence>
<dbReference type="AlphaFoldDB" id="A0A0J9V5G6"/>
<dbReference type="Pfam" id="PF13847">
    <property type="entry name" value="Methyltransf_31"/>
    <property type="match status" value="1"/>
</dbReference>
<evidence type="ECO:0000313" key="8">
    <source>
        <dbReference type="EMBL" id="KMZ81233.1"/>
    </source>
</evidence>
<feature type="compositionally biased region" description="Gly residues" evidence="6">
    <location>
        <begin position="102"/>
        <end position="138"/>
    </location>
</feature>
<dbReference type="PANTHER" id="PTHR12843">
    <property type="entry name" value="PROTEIN-LYSINE N-METHYLTRANSFERASE METTL10"/>
    <property type="match status" value="1"/>
</dbReference>
<evidence type="ECO:0000259" key="7">
    <source>
        <dbReference type="Pfam" id="PF13847"/>
    </source>
</evidence>
<dbReference type="EMBL" id="KQ234249">
    <property type="protein sequence ID" value="KMZ81233.1"/>
    <property type="molecule type" value="Genomic_DNA"/>
</dbReference>
<evidence type="ECO:0000313" key="9">
    <source>
        <dbReference type="Proteomes" id="UP000053562"/>
    </source>
</evidence>
<proteinExistence type="inferred from homology"/>
<dbReference type="CDD" id="cd02440">
    <property type="entry name" value="AdoMet_MTases"/>
    <property type="match status" value="1"/>
</dbReference>
<accession>A0A0J9V5G6</accession>
<reference evidence="8 9" key="1">
    <citation type="submission" date="2011-08" db="EMBL/GenBank/DDBJ databases">
        <title>The Genome Sequence of Plasmodium vivax India VII.</title>
        <authorList>
            <consortium name="The Broad Institute Genome Sequencing Platform"/>
            <consortium name="The Broad Institute Genome Sequencing Center for Infectious Disease"/>
            <person name="Neafsey D."/>
            <person name="Carlton J."/>
            <person name="Barnwell J."/>
            <person name="Collins W."/>
            <person name="Escalante A."/>
            <person name="Mullikin J."/>
            <person name="Saul A."/>
            <person name="Guigo R."/>
            <person name="Camara F."/>
            <person name="Young S.K."/>
            <person name="Zeng Q."/>
            <person name="Gargeya S."/>
            <person name="Fitzgerald M."/>
            <person name="Haas B."/>
            <person name="Abouelleil A."/>
            <person name="Alvarado L."/>
            <person name="Arachchi H.M."/>
            <person name="Berlin A."/>
            <person name="Brown A."/>
            <person name="Chapman S.B."/>
            <person name="Chen Z."/>
            <person name="Dunbar C."/>
            <person name="Freedman E."/>
            <person name="Gearin G."/>
            <person name="Gellesch M."/>
            <person name="Goldberg J."/>
            <person name="Griggs A."/>
            <person name="Gujja S."/>
            <person name="Heiman D."/>
            <person name="Howarth C."/>
            <person name="Larson L."/>
            <person name="Lui A."/>
            <person name="MacDonald P.J.P."/>
            <person name="Montmayeur A."/>
            <person name="Murphy C."/>
            <person name="Neiman D."/>
            <person name="Pearson M."/>
            <person name="Priest M."/>
            <person name="Roberts A."/>
            <person name="Saif S."/>
            <person name="Shea T."/>
            <person name="Shenoy N."/>
            <person name="Sisk P."/>
            <person name="Stolte C."/>
            <person name="Sykes S."/>
            <person name="Wortman J."/>
            <person name="Nusbaum C."/>
            <person name="Birren B."/>
        </authorList>
    </citation>
    <scope>NUCLEOTIDE SEQUENCE [LARGE SCALE GENOMIC DNA]</scope>
    <source>
        <strain evidence="8 9">India VII</strain>
    </source>
</reference>
<dbReference type="InterPro" id="IPR029063">
    <property type="entry name" value="SAM-dependent_MTases_sf"/>
</dbReference>
<protein>
    <recommendedName>
        <fullName evidence="5">Protein-lysine N-methyltransferase PVIIG_04820</fullName>
        <ecNumber evidence="5">2.1.1.-</ecNumber>
    </recommendedName>
</protein>